<dbReference type="Proteomes" id="UP000677305">
    <property type="component" value="Chromosome"/>
</dbReference>
<organism evidence="1 2">
    <name type="scientific">Vallitalea guaymasensis</name>
    <dbReference type="NCBI Taxonomy" id="1185412"/>
    <lineage>
        <taxon>Bacteria</taxon>
        <taxon>Bacillati</taxon>
        <taxon>Bacillota</taxon>
        <taxon>Clostridia</taxon>
        <taxon>Lachnospirales</taxon>
        <taxon>Vallitaleaceae</taxon>
        <taxon>Vallitalea</taxon>
    </lineage>
</organism>
<protein>
    <submittedName>
        <fullName evidence="1">Uncharacterized protein</fullName>
    </submittedName>
</protein>
<dbReference type="AlphaFoldDB" id="A0A8J8MFE2"/>
<reference evidence="1 2" key="1">
    <citation type="submission" date="2020-07" db="EMBL/GenBank/DDBJ databases">
        <title>Vallitalea guaymasensis genome.</title>
        <authorList>
            <person name="Postec A."/>
        </authorList>
    </citation>
    <scope>NUCLEOTIDE SEQUENCE [LARGE SCALE GENOMIC DNA]</scope>
    <source>
        <strain evidence="1 2">Ra1766G1</strain>
    </source>
</reference>
<accession>A0A8J8MFE2</accession>
<sequence>MISVNVINTLNWGKCIKLSNQKIELIATTDFGPRIILFSYVNGVNMLYEETPSCNDTKGDVWHFYGGHRLWYGPQIDDRYLYPDNQSVKWRCIESTLILTQEIEKTTGIQKEIIINMDPKLAKVTINHKITNHSCQPIKLCVWALTCMSPGGREIIPLPKVDSRLLASYSLAFWPFTNPSDSRFYLGKKIILLDHNPIIKDEFKIGISSSHGIAGYNNHNTLFIKKYDIVNDADYADYSSDYQTYVNEHTLELESLGPYMTLNPKSSTSHTEAWYLFPNIPYPKTESEVMTCIMPLFDNLMCQRQI</sequence>
<dbReference type="EMBL" id="CP058561">
    <property type="protein sequence ID" value="QUH31635.1"/>
    <property type="molecule type" value="Genomic_DNA"/>
</dbReference>
<evidence type="ECO:0000313" key="2">
    <source>
        <dbReference type="Proteomes" id="UP000677305"/>
    </source>
</evidence>
<evidence type="ECO:0000313" key="1">
    <source>
        <dbReference type="EMBL" id="QUH31635.1"/>
    </source>
</evidence>
<name>A0A8J8MFE2_9FIRM</name>
<keyword evidence="2" id="KW-1185">Reference proteome</keyword>
<proteinExistence type="predicted"/>
<gene>
    <name evidence="1" type="ORF">HYG85_22970</name>
</gene>
<dbReference type="RefSeq" id="WP_212691599.1">
    <property type="nucleotide sequence ID" value="NZ_CP058561.1"/>
</dbReference>
<dbReference type="KEGG" id="vgu:HYG85_22970"/>